<protein>
    <submittedName>
        <fullName evidence="1">Uncharacterized protein</fullName>
    </submittedName>
</protein>
<keyword evidence="2" id="KW-1185">Reference proteome</keyword>
<gene>
    <name evidence="1" type="ORF">SEMRO_2528_G330331.1</name>
</gene>
<organism evidence="1 2">
    <name type="scientific">Seminavis robusta</name>
    <dbReference type="NCBI Taxonomy" id="568900"/>
    <lineage>
        <taxon>Eukaryota</taxon>
        <taxon>Sar</taxon>
        <taxon>Stramenopiles</taxon>
        <taxon>Ochrophyta</taxon>
        <taxon>Bacillariophyta</taxon>
        <taxon>Bacillariophyceae</taxon>
        <taxon>Bacillariophycidae</taxon>
        <taxon>Naviculales</taxon>
        <taxon>Naviculaceae</taxon>
        <taxon>Seminavis</taxon>
    </lineage>
</organism>
<evidence type="ECO:0000313" key="2">
    <source>
        <dbReference type="Proteomes" id="UP001153069"/>
    </source>
</evidence>
<accession>A0A9N8EZ66</accession>
<dbReference type="Proteomes" id="UP001153069">
    <property type="component" value="Unassembled WGS sequence"/>
</dbReference>
<evidence type="ECO:0000313" key="1">
    <source>
        <dbReference type="EMBL" id="CAB9529518.1"/>
    </source>
</evidence>
<dbReference type="AlphaFoldDB" id="A0A9N8EZ66"/>
<name>A0A9N8EZ66_9STRA</name>
<dbReference type="EMBL" id="CAICTM010002526">
    <property type="protein sequence ID" value="CAB9529518.1"/>
    <property type="molecule type" value="Genomic_DNA"/>
</dbReference>
<sequence>MLSLARIQLPQTQIINVIVRAISKTQPAHGGYPRFQSRSWPDEWQQCPWDAPLPRQGRTLHWHPPASSLVPRPCRRCDCTTAGLTPEFHELFGRHVLLGTSEEHLAGRLTVEFALGILTTGVSSLLRRLVR</sequence>
<proteinExistence type="predicted"/>
<reference evidence="1" key="1">
    <citation type="submission" date="2020-06" db="EMBL/GenBank/DDBJ databases">
        <authorList>
            <consortium name="Plant Systems Biology data submission"/>
        </authorList>
    </citation>
    <scope>NUCLEOTIDE SEQUENCE</scope>
    <source>
        <strain evidence="1">D6</strain>
    </source>
</reference>
<comment type="caution">
    <text evidence="1">The sequence shown here is derived from an EMBL/GenBank/DDBJ whole genome shotgun (WGS) entry which is preliminary data.</text>
</comment>